<evidence type="ECO:0000313" key="2">
    <source>
        <dbReference type="Proteomes" id="UP001482620"/>
    </source>
</evidence>
<accession>A0ABV0TWC8</accession>
<comment type="caution">
    <text evidence="1">The sequence shown here is derived from an EMBL/GenBank/DDBJ whole genome shotgun (WGS) entry which is preliminary data.</text>
</comment>
<dbReference type="Proteomes" id="UP001482620">
    <property type="component" value="Unassembled WGS sequence"/>
</dbReference>
<sequence length="123" mass="13749">MSGSQVVDHLIRFLKAGIGVQQHLDNITQPTSCLGFHPKQHSCALVINNYTIPCMATCSVGVLDEPFNAHYAFETSYSSYLTNFTFLQTTVYNIDVKETNATPRVSENVVSIRSNNEVFCLQR</sequence>
<gene>
    <name evidence="1" type="ORF">ILYODFUR_020942</name>
</gene>
<name>A0ABV0TWC8_9TELE</name>
<reference evidence="1 2" key="1">
    <citation type="submission" date="2021-06" db="EMBL/GenBank/DDBJ databases">
        <authorList>
            <person name="Palmer J.M."/>
        </authorList>
    </citation>
    <scope>NUCLEOTIDE SEQUENCE [LARGE SCALE GENOMIC DNA]</scope>
    <source>
        <strain evidence="2">if_2019</strain>
        <tissue evidence="1">Muscle</tissue>
    </source>
</reference>
<proteinExistence type="predicted"/>
<protein>
    <submittedName>
        <fullName evidence="1">Uncharacterized protein</fullName>
    </submittedName>
</protein>
<evidence type="ECO:0000313" key="1">
    <source>
        <dbReference type="EMBL" id="MEQ2237214.1"/>
    </source>
</evidence>
<keyword evidence="2" id="KW-1185">Reference proteome</keyword>
<organism evidence="1 2">
    <name type="scientific">Ilyodon furcidens</name>
    <name type="common">goldbreast splitfin</name>
    <dbReference type="NCBI Taxonomy" id="33524"/>
    <lineage>
        <taxon>Eukaryota</taxon>
        <taxon>Metazoa</taxon>
        <taxon>Chordata</taxon>
        <taxon>Craniata</taxon>
        <taxon>Vertebrata</taxon>
        <taxon>Euteleostomi</taxon>
        <taxon>Actinopterygii</taxon>
        <taxon>Neopterygii</taxon>
        <taxon>Teleostei</taxon>
        <taxon>Neoteleostei</taxon>
        <taxon>Acanthomorphata</taxon>
        <taxon>Ovalentaria</taxon>
        <taxon>Atherinomorphae</taxon>
        <taxon>Cyprinodontiformes</taxon>
        <taxon>Goodeidae</taxon>
        <taxon>Ilyodon</taxon>
    </lineage>
</organism>
<dbReference type="EMBL" id="JAHRIQ010048535">
    <property type="protein sequence ID" value="MEQ2237214.1"/>
    <property type="molecule type" value="Genomic_DNA"/>
</dbReference>